<evidence type="ECO:0000256" key="1">
    <source>
        <dbReference type="SAM" id="MobiDB-lite"/>
    </source>
</evidence>
<sequence>MSGEDGPRSVTAPPKDGTSTWYGRVAKPAARIDASMHQYEHGAKYGEPD</sequence>
<accession>A0A8J3LK00</accession>
<name>A0A8J3LK00_9ACTN</name>
<feature type="region of interest" description="Disordered" evidence="1">
    <location>
        <begin position="1"/>
        <end position="24"/>
    </location>
</feature>
<protein>
    <submittedName>
        <fullName evidence="2">Uncharacterized protein</fullName>
    </submittedName>
</protein>
<proteinExistence type="predicted"/>
<comment type="caution">
    <text evidence="2">The sequence shown here is derived from an EMBL/GenBank/DDBJ whole genome shotgun (WGS) entry which is preliminary data.</text>
</comment>
<gene>
    <name evidence="2" type="ORF">Pfl04_11680</name>
</gene>
<dbReference type="Proteomes" id="UP000653674">
    <property type="component" value="Unassembled WGS sequence"/>
</dbReference>
<dbReference type="RefSeq" id="WP_168075208.1">
    <property type="nucleotide sequence ID" value="NZ_BAAAQJ010000019.1"/>
</dbReference>
<reference evidence="2" key="1">
    <citation type="submission" date="2021-01" db="EMBL/GenBank/DDBJ databases">
        <title>Whole genome shotgun sequence of Planosporangium flavigriseum NBRC 105377.</title>
        <authorList>
            <person name="Komaki H."/>
            <person name="Tamura T."/>
        </authorList>
    </citation>
    <scope>NUCLEOTIDE SEQUENCE</scope>
    <source>
        <strain evidence="2">NBRC 105377</strain>
    </source>
</reference>
<keyword evidence="3" id="KW-1185">Reference proteome</keyword>
<evidence type="ECO:0000313" key="3">
    <source>
        <dbReference type="Proteomes" id="UP000653674"/>
    </source>
</evidence>
<organism evidence="2 3">
    <name type="scientific">Planosporangium flavigriseum</name>
    <dbReference type="NCBI Taxonomy" id="373681"/>
    <lineage>
        <taxon>Bacteria</taxon>
        <taxon>Bacillati</taxon>
        <taxon>Actinomycetota</taxon>
        <taxon>Actinomycetes</taxon>
        <taxon>Micromonosporales</taxon>
        <taxon>Micromonosporaceae</taxon>
        <taxon>Planosporangium</taxon>
    </lineage>
</organism>
<dbReference type="AlphaFoldDB" id="A0A8J3LK00"/>
<dbReference type="EMBL" id="BONU01000005">
    <property type="protein sequence ID" value="GIG72764.1"/>
    <property type="molecule type" value="Genomic_DNA"/>
</dbReference>
<evidence type="ECO:0000313" key="2">
    <source>
        <dbReference type="EMBL" id="GIG72764.1"/>
    </source>
</evidence>